<feature type="non-terminal residue" evidence="2">
    <location>
        <position position="1"/>
    </location>
</feature>
<feature type="region of interest" description="Disordered" evidence="1">
    <location>
        <begin position="93"/>
        <end position="132"/>
    </location>
</feature>
<name>A0A371FEE2_MUCPR</name>
<proteinExistence type="predicted"/>
<dbReference type="AlphaFoldDB" id="A0A371FEE2"/>
<accession>A0A371FEE2</accession>
<gene>
    <name evidence="2" type="ORF">CR513_43313</name>
</gene>
<dbReference type="GO" id="GO:0016020">
    <property type="term" value="C:membrane"/>
    <property type="evidence" value="ECO:0007669"/>
    <property type="project" value="InterPro"/>
</dbReference>
<dbReference type="OrthoDB" id="1750196at2759"/>
<sequence length="240" mass="27935">IRSLEDHIKRFQWKIRFAKLESKRNAFISKRRVMRWKIGNSKNVLSLMKYTILKGYKIDSYELGARVDSIEYAKDITRLRHIINQLYPNDSIRPKLGPPGYTPPVNNNLDPHASTSNLQNQTQHQDPHFENNVINPTPTVVLHPHQSEDPHSTKMLQLFEERLKAIEGADYCDFNVANLCLIPNVVVPPKFKLPEFDKYKGNTCPKNHLTTYCRKMTSHAYDDKLLIHFIQESLMRGAVR</sequence>
<keyword evidence="3" id="KW-1185">Reference proteome</keyword>
<protein>
    <submittedName>
        <fullName evidence="2">Uncharacterized protein</fullName>
    </submittedName>
</protein>
<dbReference type="STRING" id="157652.A0A371FEE2"/>
<dbReference type="PANTHER" id="PTHR33223:SF8">
    <property type="entry name" value="OS04G0172440 PROTEIN"/>
    <property type="match status" value="1"/>
</dbReference>
<evidence type="ECO:0000313" key="3">
    <source>
        <dbReference type="Proteomes" id="UP000257109"/>
    </source>
</evidence>
<feature type="non-terminal residue" evidence="2">
    <location>
        <position position="240"/>
    </location>
</feature>
<evidence type="ECO:0000313" key="2">
    <source>
        <dbReference type="EMBL" id="RDX76674.1"/>
    </source>
</evidence>
<feature type="compositionally biased region" description="Polar residues" evidence="1">
    <location>
        <begin position="104"/>
        <end position="124"/>
    </location>
</feature>
<dbReference type="GO" id="GO:0016798">
    <property type="term" value="F:hydrolase activity, acting on glycosyl bonds"/>
    <property type="evidence" value="ECO:0007669"/>
    <property type="project" value="InterPro"/>
</dbReference>
<evidence type="ECO:0000256" key="1">
    <source>
        <dbReference type="SAM" id="MobiDB-lite"/>
    </source>
</evidence>
<dbReference type="InterPro" id="IPR005199">
    <property type="entry name" value="Glyco_hydro_79"/>
</dbReference>
<organism evidence="2 3">
    <name type="scientific">Mucuna pruriens</name>
    <name type="common">Velvet bean</name>
    <name type="synonym">Dolichos pruriens</name>
    <dbReference type="NCBI Taxonomy" id="157652"/>
    <lineage>
        <taxon>Eukaryota</taxon>
        <taxon>Viridiplantae</taxon>
        <taxon>Streptophyta</taxon>
        <taxon>Embryophyta</taxon>
        <taxon>Tracheophyta</taxon>
        <taxon>Spermatophyta</taxon>
        <taxon>Magnoliopsida</taxon>
        <taxon>eudicotyledons</taxon>
        <taxon>Gunneridae</taxon>
        <taxon>Pentapetalae</taxon>
        <taxon>rosids</taxon>
        <taxon>fabids</taxon>
        <taxon>Fabales</taxon>
        <taxon>Fabaceae</taxon>
        <taxon>Papilionoideae</taxon>
        <taxon>50 kb inversion clade</taxon>
        <taxon>NPAAA clade</taxon>
        <taxon>indigoferoid/millettioid clade</taxon>
        <taxon>Phaseoleae</taxon>
        <taxon>Mucuna</taxon>
    </lineage>
</organism>
<dbReference type="Proteomes" id="UP000257109">
    <property type="component" value="Unassembled WGS sequence"/>
</dbReference>
<dbReference type="PANTHER" id="PTHR33223">
    <property type="entry name" value="CCHC-TYPE DOMAIN-CONTAINING PROTEIN"/>
    <property type="match status" value="1"/>
</dbReference>
<comment type="caution">
    <text evidence="2">The sequence shown here is derived from an EMBL/GenBank/DDBJ whole genome shotgun (WGS) entry which is preliminary data.</text>
</comment>
<reference evidence="2" key="1">
    <citation type="submission" date="2018-05" db="EMBL/GenBank/DDBJ databases">
        <title>Draft genome of Mucuna pruriens seed.</title>
        <authorList>
            <person name="Nnadi N.E."/>
            <person name="Vos R."/>
            <person name="Hasami M.H."/>
            <person name="Devisetty U.K."/>
            <person name="Aguiy J.C."/>
        </authorList>
    </citation>
    <scope>NUCLEOTIDE SEQUENCE [LARGE SCALE GENOMIC DNA]</scope>
    <source>
        <strain evidence="2">JCA_2017</strain>
    </source>
</reference>
<dbReference type="Pfam" id="PF03662">
    <property type="entry name" value="Glyco_hydro_79n"/>
    <property type="match status" value="1"/>
</dbReference>
<dbReference type="EMBL" id="QJKJ01009418">
    <property type="protein sequence ID" value="RDX76674.1"/>
    <property type="molecule type" value="Genomic_DNA"/>
</dbReference>